<gene>
    <name evidence="2" type="primary">SEC5A_3</name>
    <name evidence="2" type="ORF">CK203_017998</name>
</gene>
<feature type="region of interest" description="Disordered" evidence="1">
    <location>
        <begin position="20"/>
        <end position="146"/>
    </location>
</feature>
<reference evidence="2 3" key="1">
    <citation type="journal article" date="2018" name="PLoS Genet.">
        <title>Population sequencing reveals clonal diversity and ancestral inbreeding in the grapevine cultivar Chardonnay.</title>
        <authorList>
            <person name="Roach M.J."/>
            <person name="Johnson D.L."/>
            <person name="Bohlmann J."/>
            <person name="van Vuuren H.J."/>
            <person name="Jones S.J."/>
            <person name="Pretorius I.S."/>
            <person name="Schmidt S.A."/>
            <person name="Borneman A.R."/>
        </authorList>
    </citation>
    <scope>NUCLEOTIDE SEQUENCE [LARGE SCALE GENOMIC DNA]</scope>
    <source>
        <strain evidence="3">cv. Chardonnay</strain>
        <tissue evidence="2">Leaf</tissue>
    </source>
</reference>
<protein>
    <submittedName>
        <fullName evidence="2">Exocyst complex component SEC5A</fullName>
    </submittedName>
</protein>
<sequence>MSSDSDDEEELLQMALKEQAQRDVNYNKAGRASKPVVNYVQAPPHPSTAAKQRNPNPNPNQRPPATQKGRRGGVEDEDDSEVEMLSISSGDEDSVKDRGVAARSRGAGGRGEKEDGDKGWDGGEPNCWKTVDEAEGENIGCTEGNG</sequence>
<evidence type="ECO:0000313" key="2">
    <source>
        <dbReference type="EMBL" id="RVX13291.1"/>
    </source>
</evidence>
<feature type="compositionally biased region" description="Basic and acidic residues" evidence="1">
    <location>
        <begin position="110"/>
        <end position="121"/>
    </location>
</feature>
<dbReference type="EMBL" id="QGNW01000025">
    <property type="protein sequence ID" value="RVX13291.1"/>
    <property type="molecule type" value="Genomic_DNA"/>
</dbReference>
<dbReference type="Proteomes" id="UP000288805">
    <property type="component" value="Unassembled WGS sequence"/>
</dbReference>
<dbReference type="OrthoDB" id="26242at2759"/>
<proteinExistence type="predicted"/>
<evidence type="ECO:0000313" key="3">
    <source>
        <dbReference type="Proteomes" id="UP000288805"/>
    </source>
</evidence>
<name>A0A438JWF5_VITVI</name>
<comment type="caution">
    <text evidence="2">The sequence shown here is derived from an EMBL/GenBank/DDBJ whole genome shotgun (WGS) entry which is preliminary data.</text>
</comment>
<organism evidence="2 3">
    <name type="scientific">Vitis vinifera</name>
    <name type="common">Grape</name>
    <dbReference type="NCBI Taxonomy" id="29760"/>
    <lineage>
        <taxon>Eukaryota</taxon>
        <taxon>Viridiplantae</taxon>
        <taxon>Streptophyta</taxon>
        <taxon>Embryophyta</taxon>
        <taxon>Tracheophyta</taxon>
        <taxon>Spermatophyta</taxon>
        <taxon>Magnoliopsida</taxon>
        <taxon>eudicotyledons</taxon>
        <taxon>Gunneridae</taxon>
        <taxon>Pentapetalae</taxon>
        <taxon>rosids</taxon>
        <taxon>Vitales</taxon>
        <taxon>Vitaceae</taxon>
        <taxon>Viteae</taxon>
        <taxon>Vitis</taxon>
    </lineage>
</organism>
<evidence type="ECO:0000256" key="1">
    <source>
        <dbReference type="SAM" id="MobiDB-lite"/>
    </source>
</evidence>
<accession>A0A438JWF5</accession>
<dbReference type="AlphaFoldDB" id="A0A438JWF5"/>